<organism evidence="7 8">
    <name type="scientific">Pseudallescheria apiosperma</name>
    <name type="common">Scedosporium apiospermum</name>
    <dbReference type="NCBI Taxonomy" id="563466"/>
    <lineage>
        <taxon>Eukaryota</taxon>
        <taxon>Fungi</taxon>
        <taxon>Dikarya</taxon>
        <taxon>Ascomycota</taxon>
        <taxon>Pezizomycotina</taxon>
        <taxon>Sordariomycetes</taxon>
        <taxon>Hypocreomycetidae</taxon>
        <taxon>Microascales</taxon>
        <taxon>Microascaceae</taxon>
        <taxon>Scedosporium</taxon>
    </lineage>
</organism>
<dbReference type="GeneID" id="27728674"/>
<proteinExistence type="predicted"/>
<dbReference type="VEuPathDB" id="FungiDB:SAPIO_CDS9602"/>
<dbReference type="OrthoDB" id="202672at2759"/>
<dbReference type="Proteomes" id="UP000028545">
    <property type="component" value="Unassembled WGS sequence"/>
</dbReference>
<dbReference type="EMBL" id="JOWA01000143">
    <property type="protein sequence ID" value="KEZ39663.1"/>
    <property type="molecule type" value="Genomic_DNA"/>
</dbReference>
<dbReference type="AlphaFoldDB" id="A0A084FX51"/>
<keyword evidence="2 6" id="KW-0812">Transmembrane</keyword>
<evidence type="ECO:0000256" key="6">
    <source>
        <dbReference type="SAM" id="Phobius"/>
    </source>
</evidence>
<evidence type="ECO:0000313" key="7">
    <source>
        <dbReference type="EMBL" id="KEZ39663.1"/>
    </source>
</evidence>
<feature type="transmembrane region" description="Helical" evidence="6">
    <location>
        <begin position="33"/>
        <end position="54"/>
    </location>
</feature>
<gene>
    <name evidence="7" type="ORF">SAPIO_CDS9602</name>
</gene>
<comment type="caution">
    <text evidence="7">The sequence shown here is derived from an EMBL/GenBank/DDBJ whole genome shotgun (WGS) entry which is preliminary data.</text>
</comment>
<keyword evidence="4 6" id="KW-1133">Transmembrane helix</keyword>
<dbReference type="GO" id="GO:0005789">
    <property type="term" value="C:endoplasmic reticulum membrane"/>
    <property type="evidence" value="ECO:0007669"/>
    <property type="project" value="UniProtKB-SubCell"/>
</dbReference>
<keyword evidence="3" id="KW-0256">Endoplasmic reticulum</keyword>
<dbReference type="OMA" id="FYMHGDP"/>
<evidence type="ECO:0000256" key="1">
    <source>
        <dbReference type="ARBA" id="ARBA00004477"/>
    </source>
</evidence>
<evidence type="ECO:0000256" key="4">
    <source>
        <dbReference type="ARBA" id="ARBA00022989"/>
    </source>
</evidence>
<evidence type="ECO:0000256" key="5">
    <source>
        <dbReference type="ARBA" id="ARBA00023136"/>
    </source>
</evidence>
<evidence type="ECO:0000256" key="2">
    <source>
        <dbReference type="ARBA" id="ARBA00022692"/>
    </source>
</evidence>
<keyword evidence="8" id="KW-1185">Reference proteome</keyword>
<dbReference type="InterPro" id="IPR024512">
    <property type="entry name" value="Ser_palmitoyltrfase_ssu-like"/>
</dbReference>
<dbReference type="Pfam" id="PF11779">
    <property type="entry name" value="SPT_ssu-like"/>
    <property type="match status" value="1"/>
</dbReference>
<protein>
    <submittedName>
        <fullName evidence="7">Uncharacterized protein</fullName>
    </submittedName>
</protein>
<comment type="subcellular location">
    <subcellularLocation>
        <location evidence="1">Endoplasmic reticulum membrane</location>
        <topology evidence="1">Multi-pass membrane protein</topology>
    </subcellularLocation>
</comment>
<dbReference type="HOGENOM" id="CLU_122021_1_1_1"/>
<name>A0A084FX51_PSEDA</name>
<sequence>MAFLASFVRWLELKKYQLEVTFSVYIYTPFEKFIFWSFVFLLASLTFIATILYLPHHIIFLMNRAWFYAHGDSVDVLELTKDAVHTLAQGALNAGTSTASSVAEAATEMIRDL</sequence>
<dbReference type="RefSeq" id="XP_016639462.1">
    <property type="nucleotide sequence ID" value="XM_016790952.1"/>
</dbReference>
<dbReference type="KEGG" id="sapo:SAPIO_CDS9602"/>
<keyword evidence="5 6" id="KW-0472">Membrane</keyword>
<evidence type="ECO:0000313" key="8">
    <source>
        <dbReference type="Proteomes" id="UP000028545"/>
    </source>
</evidence>
<evidence type="ECO:0000256" key="3">
    <source>
        <dbReference type="ARBA" id="ARBA00022824"/>
    </source>
</evidence>
<accession>A0A084FX51</accession>
<reference evidence="7 8" key="1">
    <citation type="journal article" date="2014" name="Genome Announc.">
        <title>Draft genome sequence of the pathogenic fungus Scedosporium apiospermum.</title>
        <authorList>
            <person name="Vandeputte P."/>
            <person name="Ghamrawi S."/>
            <person name="Rechenmann M."/>
            <person name="Iltis A."/>
            <person name="Giraud S."/>
            <person name="Fleury M."/>
            <person name="Thornton C."/>
            <person name="Delhaes L."/>
            <person name="Meyer W."/>
            <person name="Papon N."/>
            <person name="Bouchara J.P."/>
        </authorList>
    </citation>
    <scope>NUCLEOTIDE SEQUENCE [LARGE SCALE GENOMIC DNA]</scope>
    <source>
        <strain evidence="7 8">IHEM 14462</strain>
    </source>
</reference>